<feature type="domain" description="DUF2382" evidence="1">
    <location>
        <begin position="1"/>
        <end position="111"/>
    </location>
</feature>
<dbReference type="Pfam" id="PF09557">
    <property type="entry name" value="DUF2382"/>
    <property type="match status" value="1"/>
</dbReference>
<evidence type="ECO:0000313" key="3">
    <source>
        <dbReference type="Proteomes" id="UP000319818"/>
    </source>
</evidence>
<dbReference type="AlphaFoldDB" id="A0A543GI78"/>
<organism evidence="2 3">
    <name type="scientific">Pseudonocardia cypriaca</name>
    <dbReference type="NCBI Taxonomy" id="882449"/>
    <lineage>
        <taxon>Bacteria</taxon>
        <taxon>Bacillati</taxon>
        <taxon>Actinomycetota</taxon>
        <taxon>Actinomycetes</taxon>
        <taxon>Pseudonocardiales</taxon>
        <taxon>Pseudonocardiaceae</taxon>
        <taxon>Pseudonocardia</taxon>
    </lineage>
</organism>
<name>A0A543GI78_9PSEU</name>
<comment type="caution">
    <text evidence="2">The sequence shown here is derived from an EMBL/GenBank/DDBJ whole genome shotgun (WGS) entry which is preliminary data.</text>
</comment>
<dbReference type="InterPro" id="IPR052967">
    <property type="entry name" value="Stress_Response_Assoc"/>
</dbReference>
<evidence type="ECO:0000313" key="2">
    <source>
        <dbReference type="EMBL" id="TQM45780.1"/>
    </source>
</evidence>
<protein>
    <submittedName>
        <fullName evidence="2">Uncharacterized protein (TIGR02271 family)</fullName>
    </submittedName>
</protein>
<dbReference type="InterPro" id="IPR019060">
    <property type="entry name" value="DUF2382"/>
</dbReference>
<gene>
    <name evidence="2" type="ORF">FB388_3180</name>
</gene>
<keyword evidence="3" id="KW-1185">Reference proteome</keyword>
<reference evidence="2 3" key="1">
    <citation type="submission" date="2019-06" db="EMBL/GenBank/DDBJ databases">
        <title>Sequencing the genomes of 1000 actinobacteria strains.</title>
        <authorList>
            <person name="Klenk H.-P."/>
        </authorList>
    </citation>
    <scope>NUCLEOTIDE SEQUENCE [LARGE SCALE GENOMIC DNA]</scope>
    <source>
        <strain evidence="2 3">DSM 45511</strain>
    </source>
</reference>
<accession>A0A543GI78</accession>
<dbReference type="EMBL" id="VFPH01000001">
    <property type="protein sequence ID" value="TQM45780.1"/>
    <property type="molecule type" value="Genomic_DNA"/>
</dbReference>
<sequence>MTRSAEQQRAEVVNVVVGRARLVTFVVTEEQTFTVPVRRQEVRLVYDPVPANDQSVTSVPPAEEIHEVVLLSEQVQFSTRVVPVERVRMIRRVVKGEQTVTGQIRSEQIGVEQIRESERDTSWD</sequence>
<dbReference type="RefSeq" id="WP_170225623.1">
    <property type="nucleotide sequence ID" value="NZ_VFPH01000001.1"/>
</dbReference>
<dbReference type="PANTHER" id="PTHR38463:SF1">
    <property type="entry name" value="STRESS RESPONSE PROTEIN YSNF"/>
    <property type="match status" value="1"/>
</dbReference>
<dbReference type="Proteomes" id="UP000319818">
    <property type="component" value="Unassembled WGS sequence"/>
</dbReference>
<dbReference type="PANTHER" id="PTHR38463">
    <property type="entry name" value="STRESS RESPONSE PROTEIN YSNF"/>
    <property type="match status" value="1"/>
</dbReference>
<evidence type="ECO:0000259" key="1">
    <source>
        <dbReference type="Pfam" id="PF09557"/>
    </source>
</evidence>
<proteinExistence type="predicted"/>